<dbReference type="OrthoDB" id="9792626at2"/>
<dbReference type="GO" id="GO:0051213">
    <property type="term" value="F:dioxygenase activity"/>
    <property type="evidence" value="ECO:0007669"/>
    <property type="project" value="UniProtKB-KW"/>
</dbReference>
<keyword evidence="4" id="KW-1185">Reference proteome</keyword>
<name>A0A316GZK6_9RHOB</name>
<dbReference type="Proteomes" id="UP000245708">
    <property type="component" value="Unassembled WGS sequence"/>
</dbReference>
<keyword evidence="3" id="KW-0456">Lyase</keyword>
<dbReference type="PANTHER" id="PTHR43048">
    <property type="entry name" value="METHYLMALONYL-COA EPIMERASE"/>
    <property type="match status" value="1"/>
</dbReference>
<keyword evidence="3" id="KW-0223">Dioxygenase</keyword>
<keyword evidence="1" id="KW-0479">Metal-binding</keyword>
<dbReference type="PANTHER" id="PTHR43048:SF4">
    <property type="entry name" value="RING-CLEAVING DIOXYGENASE-RELATED"/>
    <property type="match status" value="1"/>
</dbReference>
<protein>
    <submittedName>
        <fullName evidence="3">Catechol 2,3-dioxygenase-like lactoylglutathione lyase family enzyme</fullName>
    </submittedName>
</protein>
<dbReference type="PROSITE" id="PS51819">
    <property type="entry name" value="VOC"/>
    <property type="match status" value="1"/>
</dbReference>
<keyword evidence="3" id="KW-0560">Oxidoreductase</keyword>
<dbReference type="InterPro" id="IPR004360">
    <property type="entry name" value="Glyas_Fos-R_dOase_dom"/>
</dbReference>
<dbReference type="InterPro" id="IPR037523">
    <property type="entry name" value="VOC_core"/>
</dbReference>
<dbReference type="Pfam" id="PF00903">
    <property type="entry name" value="Glyoxalase"/>
    <property type="match status" value="1"/>
</dbReference>
<evidence type="ECO:0000256" key="1">
    <source>
        <dbReference type="ARBA" id="ARBA00022723"/>
    </source>
</evidence>
<dbReference type="SUPFAM" id="SSF54593">
    <property type="entry name" value="Glyoxalase/Bleomycin resistance protein/Dihydroxybiphenyl dioxygenase"/>
    <property type="match status" value="1"/>
</dbReference>
<dbReference type="RefSeq" id="WP_109667898.1">
    <property type="nucleotide sequence ID" value="NZ_QGGW01000004.1"/>
</dbReference>
<evidence type="ECO:0000259" key="2">
    <source>
        <dbReference type="PROSITE" id="PS51819"/>
    </source>
</evidence>
<dbReference type="EMBL" id="QGGW01000004">
    <property type="protein sequence ID" value="PWK60579.1"/>
    <property type="molecule type" value="Genomic_DNA"/>
</dbReference>
<proteinExistence type="predicted"/>
<evidence type="ECO:0000313" key="3">
    <source>
        <dbReference type="EMBL" id="PWK60579.1"/>
    </source>
</evidence>
<sequence length="131" mass="14601">MTDRPTAPNVLAITFLYYKDLDAAFAFYRDVMGLRLAIDQGSLAKIMEIAPNAHVGLVDEAQGMNNWQAEKCVQLCIRVEDVDAWYAYLGAQGVVGLSRMFSNDTIGIRAFVFRDPEGYQIEMQEATRAGV</sequence>
<organism evidence="3 4">
    <name type="scientific">Roseicyclus mahoneyensis</name>
    <dbReference type="NCBI Taxonomy" id="164332"/>
    <lineage>
        <taxon>Bacteria</taxon>
        <taxon>Pseudomonadati</taxon>
        <taxon>Pseudomonadota</taxon>
        <taxon>Alphaproteobacteria</taxon>
        <taxon>Rhodobacterales</taxon>
        <taxon>Roseobacteraceae</taxon>
        <taxon>Roseicyclus</taxon>
    </lineage>
</organism>
<evidence type="ECO:0000313" key="4">
    <source>
        <dbReference type="Proteomes" id="UP000245708"/>
    </source>
</evidence>
<dbReference type="GO" id="GO:0046872">
    <property type="term" value="F:metal ion binding"/>
    <property type="evidence" value="ECO:0007669"/>
    <property type="project" value="UniProtKB-KW"/>
</dbReference>
<dbReference type="GO" id="GO:0016829">
    <property type="term" value="F:lyase activity"/>
    <property type="evidence" value="ECO:0007669"/>
    <property type="project" value="UniProtKB-KW"/>
</dbReference>
<dbReference type="Gene3D" id="3.10.180.10">
    <property type="entry name" value="2,3-Dihydroxybiphenyl 1,2-Dioxygenase, domain 1"/>
    <property type="match status" value="1"/>
</dbReference>
<dbReference type="InterPro" id="IPR051785">
    <property type="entry name" value="MMCE/EMCE_epimerase"/>
</dbReference>
<comment type="caution">
    <text evidence="3">The sequence shown here is derived from an EMBL/GenBank/DDBJ whole genome shotgun (WGS) entry which is preliminary data.</text>
</comment>
<dbReference type="GO" id="GO:0046491">
    <property type="term" value="P:L-methylmalonyl-CoA metabolic process"/>
    <property type="evidence" value="ECO:0007669"/>
    <property type="project" value="TreeGrafter"/>
</dbReference>
<dbReference type="InterPro" id="IPR029068">
    <property type="entry name" value="Glyas_Bleomycin-R_OHBP_Dase"/>
</dbReference>
<reference evidence="3 4" key="1">
    <citation type="submission" date="2018-05" db="EMBL/GenBank/DDBJ databases">
        <title>Genomic Encyclopedia of Type Strains, Phase IV (KMG-IV): sequencing the most valuable type-strain genomes for metagenomic binning, comparative biology and taxonomic classification.</title>
        <authorList>
            <person name="Goeker M."/>
        </authorList>
    </citation>
    <scope>NUCLEOTIDE SEQUENCE [LARGE SCALE GENOMIC DNA]</scope>
    <source>
        <strain evidence="3 4">DSM 16097</strain>
    </source>
</reference>
<accession>A0A316GZK6</accession>
<feature type="domain" description="VOC" evidence="2">
    <location>
        <begin position="9"/>
        <end position="126"/>
    </location>
</feature>
<dbReference type="AlphaFoldDB" id="A0A316GZK6"/>
<dbReference type="GO" id="GO:0004493">
    <property type="term" value="F:methylmalonyl-CoA epimerase activity"/>
    <property type="evidence" value="ECO:0007669"/>
    <property type="project" value="TreeGrafter"/>
</dbReference>
<gene>
    <name evidence="3" type="ORF">C7455_104216</name>
</gene>